<keyword evidence="4" id="KW-1185">Reference proteome</keyword>
<gene>
    <name evidence="3" type="ORF">SPARVUS_LOCUS5637707</name>
</gene>
<dbReference type="Proteomes" id="UP001162483">
    <property type="component" value="Unassembled WGS sequence"/>
</dbReference>
<evidence type="ECO:0000256" key="1">
    <source>
        <dbReference type="SAM" id="Phobius"/>
    </source>
</evidence>
<protein>
    <recommendedName>
        <fullName evidence="2">Reverse transcriptase domain-containing protein</fullName>
    </recommendedName>
</protein>
<name>A0ABN9CSW0_9NEOB</name>
<dbReference type="PROSITE" id="PS50878">
    <property type="entry name" value="RT_POL"/>
    <property type="match status" value="1"/>
</dbReference>
<dbReference type="EMBL" id="CATNWA010011953">
    <property type="protein sequence ID" value="CAI9562581.1"/>
    <property type="molecule type" value="Genomic_DNA"/>
</dbReference>
<organism evidence="3 4">
    <name type="scientific">Staurois parvus</name>
    <dbReference type="NCBI Taxonomy" id="386267"/>
    <lineage>
        <taxon>Eukaryota</taxon>
        <taxon>Metazoa</taxon>
        <taxon>Chordata</taxon>
        <taxon>Craniata</taxon>
        <taxon>Vertebrata</taxon>
        <taxon>Euteleostomi</taxon>
        <taxon>Amphibia</taxon>
        <taxon>Batrachia</taxon>
        <taxon>Anura</taxon>
        <taxon>Neobatrachia</taxon>
        <taxon>Ranoidea</taxon>
        <taxon>Ranidae</taxon>
        <taxon>Staurois</taxon>
    </lineage>
</organism>
<sequence length="628" mass="71881">MIENWRPISLLNVDRKILAKIIFWRLSSVAGDLLSSHQHCSVQGRSTFSAVLAIREALERCRAAGWRKYLLALDQAKAFDRVNHEYLWLLLGRYGLQGRFIDWLKTLYKGAESFPLVNGWVGRPFEVGSGVRQGCPLSPLLYAFAIDPFVRRLEGASLCGVPLGIAGVPPLKVIAYADDVSVIISGTEEAQEVVSVIEQYTEASGSKVNHEKSEVFWMGEEGESFELPDAFPEPQQEIKILGIKFGPGDYGHRNWESRLVVANAKVASWKRWRLSLRERVDLIKTYLIPIFLYVSFVCILPVSLYARVYSCFFQLLWGNRLNLIKRNVTYLSRREGGLGMVNPIVFFSLLFLKYNLGNMLAETPPGWVGIFQSWFRPFLHCWEDGGPVKSLRVRHGKLPAYVAPCLKILRQWQVTVEDIRSLPRKLLGERILAFAFSVSLALKDCPGSVMREGLRLINLERIPLKFRDQAWLAFHGRLYVRGNLKHRPVDDRDCPRAECVGKVESMDHFLLLCPFNIEVYKRVGRALGIPFLYRMSYAEWVYGAFPACWDFDLDTLFLVSIVVRYFTWNARCQITIRKKVLPVEVVVHDILGEVGKIRGLERVREPRAVWIRAWRNIRPAFGELSISG</sequence>
<evidence type="ECO:0000259" key="2">
    <source>
        <dbReference type="PROSITE" id="PS50878"/>
    </source>
</evidence>
<reference evidence="3" key="1">
    <citation type="submission" date="2023-05" db="EMBL/GenBank/DDBJ databases">
        <authorList>
            <person name="Stuckert A."/>
        </authorList>
    </citation>
    <scope>NUCLEOTIDE SEQUENCE</scope>
</reference>
<feature type="transmembrane region" description="Helical" evidence="1">
    <location>
        <begin position="290"/>
        <end position="317"/>
    </location>
</feature>
<dbReference type="Pfam" id="PF00078">
    <property type="entry name" value="RVT_1"/>
    <property type="match status" value="1"/>
</dbReference>
<keyword evidence="1" id="KW-0812">Transmembrane</keyword>
<accession>A0ABN9CSW0</accession>
<proteinExistence type="predicted"/>
<comment type="caution">
    <text evidence="3">The sequence shown here is derived from an EMBL/GenBank/DDBJ whole genome shotgun (WGS) entry which is preliminary data.</text>
</comment>
<dbReference type="InterPro" id="IPR043502">
    <property type="entry name" value="DNA/RNA_pol_sf"/>
</dbReference>
<dbReference type="PANTHER" id="PTHR19446">
    <property type="entry name" value="REVERSE TRANSCRIPTASES"/>
    <property type="match status" value="1"/>
</dbReference>
<feature type="domain" description="Reverse transcriptase" evidence="2">
    <location>
        <begin position="1"/>
        <end position="245"/>
    </location>
</feature>
<dbReference type="CDD" id="cd01650">
    <property type="entry name" value="RT_nLTR_like"/>
    <property type="match status" value="1"/>
</dbReference>
<evidence type="ECO:0000313" key="3">
    <source>
        <dbReference type="EMBL" id="CAI9562581.1"/>
    </source>
</evidence>
<evidence type="ECO:0000313" key="4">
    <source>
        <dbReference type="Proteomes" id="UP001162483"/>
    </source>
</evidence>
<dbReference type="SUPFAM" id="SSF56672">
    <property type="entry name" value="DNA/RNA polymerases"/>
    <property type="match status" value="1"/>
</dbReference>
<keyword evidence="1" id="KW-0472">Membrane</keyword>
<feature type="transmembrane region" description="Helical" evidence="1">
    <location>
        <begin position="338"/>
        <end position="356"/>
    </location>
</feature>
<keyword evidence="1" id="KW-1133">Transmembrane helix</keyword>
<dbReference type="InterPro" id="IPR000477">
    <property type="entry name" value="RT_dom"/>
</dbReference>